<sequence>MNYGGDAADQIVRYSMEGMEHTLRISGSIAKNLAVLIVAVMKDQKKTRGKTNLLRMLKEQRAMKFFTIPHDRLREFAGEAKSRGLLYVVIRDKKNPQFPEIMVFADDAAKVNRVLDKMNLDFVKSEAGEAVVEQAPVREGERVIDAEFTEKTEAKEELPAKTEKVVLPEGTIEFELDEEEHLFDVGEVSPSEGNFTQAEKAGNLSGSSSHSSGSFSGQETSWKGEKPSVRQELKKIETEQKQRQKQQQSRRKPRNQQRREQKKVKGR</sequence>
<feature type="region of interest" description="Disordered" evidence="1">
    <location>
        <begin position="188"/>
        <end position="267"/>
    </location>
</feature>
<dbReference type="InterPro" id="IPR024234">
    <property type="entry name" value="DUF3801"/>
</dbReference>
<dbReference type="Proteomes" id="UP000095787">
    <property type="component" value="Unassembled WGS sequence"/>
</dbReference>
<evidence type="ECO:0000313" key="3">
    <source>
        <dbReference type="Proteomes" id="UP000095787"/>
    </source>
</evidence>
<dbReference type="RefSeq" id="WP_055159441.1">
    <property type="nucleotide sequence ID" value="NZ_CYZO01000050.1"/>
</dbReference>
<accession>A0A174F2B4</accession>
<feature type="compositionally biased region" description="Basic and acidic residues" evidence="1">
    <location>
        <begin position="222"/>
        <end position="242"/>
    </location>
</feature>
<organism evidence="2 3">
    <name type="scientific">[Ruminococcus] torques</name>
    <dbReference type="NCBI Taxonomy" id="33039"/>
    <lineage>
        <taxon>Bacteria</taxon>
        <taxon>Bacillati</taxon>
        <taxon>Bacillota</taxon>
        <taxon>Clostridia</taxon>
        <taxon>Lachnospirales</taxon>
        <taxon>Lachnospiraceae</taxon>
        <taxon>Mediterraneibacter</taxon>
    </lineage>
</organism>
<protein>
    <submittedName>
        <fullName evidence="2">Protein of uncharacterized function (DUF3801)</fullName>
    </submittedName>
</protein>
<feature type="compositionally biased region" description="Basic residues" evidence="1">
    <location>
        <begin position="248"/>
        <end position="267"/>
    </location>
</feature>
<reference evidence="2 3" key="1">
    <citation type="submission" date="2015-09" db="EMBL/GenBank/DDBJ databases">
        <authorList>
            <consortium name="Pathogen Informatics"/>
        </authorList>
    </citation>
    <scope>NUCLEOTIDE SEQUENCE [LARGE SCALE GENOMIC DNA]</scope>
    <source>
        <strain evidence="2 3">2789STDY5834841</strain>
    </source>
</reference>
<dbReference type="Pfam" id="PF12687">
    <property type="entry name" value="DUF3801"/>
    <property type="match status" value="1"/>
</dbReference>
<name>A0A174F2B4_9FIRM</name>
<evidence type="ECO:0000313" key="2">
    <source>
        <dbReference type="EMBL" id="CUO44472.1"/>
    </source>
</evidence>
<dbReference type="AlphaFoldDB" id="A0A174F2B4"/>
<dbReference type="EMBL" id="CYZO01000050">
    <property type="protein sequence ID" value="CUO44472.1"/>
    <property type="molecule type" value="Genomic_DNA"/>
</dbReference>
<evidence type="ECO:0000256" key="1">
    <source>
        <dbReference type="SAM" id="MobiDB-lite"/>
    </source>
</evidence>
<proteinExistence type="predicted"/>
<feature type="compositionally biased region" description="Low complexity" evidence="1">
    <location>
        <begin position="205"/>
        <end position="217"/>
    </location>
</feature>
<gene>
    <name evidence="2" type="ORF">ERS852456_02582</name>
</gene>